<dbReference type="GO" id="GO:0005634">
    <property type="term" value="C:nucleus"/>
    <property type="evidence" value="ECO:0007669"/>
    <property type="project" value="UniProtKB-SubCell"/>
</dbReference>
<evidence type="ECO:0000256" key="8">
    <source>
        <dbReference type="ARBA" id="ARBA00023242"/>
    </source>
</evidence>
<dbReference type="FunFam" id="3.30.160.60:FF:001031">
    <property type="entry name" value="zinc finger protein 341 isoform X1"/>
    <property type="match status" value="1"/>
</dbReference>
<organism evidence="13">
    <name type="scientific">Corethrella appendiculata</name>
    <dbReference type="NCBI Taxonomy" id="1370023"/>
    <lineage>
        <taxon>Eukaryota</taxon>
        <taxon>Metazoa</taxon>
        <taxon>Ecdysozoa</taxon>
        <taxon>Arthropoda</taxon>
        <taxon>Hexapoda</taxon>
        <taxon>Insecta</taxon>
        <taxon>Pterygota</taxon>
        <taxon>Neoptera</taxon>
        <taxon>Endopterygota</taxon>
        <taxon>Diptera</taxon>
        <taxon>Nematocera</taxon>
        <taxon>Culicoidea</taxon>
        <taxon>Chaoboridae</taxon>
        <taxon>Corethrella</taxon>
    </lineage>
</organism>
<dbReference type="InterPro" id="IPR013087">
    <property type="entry name" value="Znf_C2H2_type"/>
</dbReference>
<keyword evidence="2 10" id="KW-0479">Metal-binding</keyword>
<dbReference type="SUPFAM" id="SSF57667">
    <property type="entry name" value="beta-beta-alpha zinc fingers"/>
    <property type="match status" value="3"/>
</dbReference>
<dbReference type="InterPro" id="IPR012934">
    <property type="entry name" value="Znf_AD"/>
</dbReference>
<feature type="binding site" evidence="10">
    <location>
        <position position="67"/>
    </location>
    <ligand>
        <name>Zn(2+)</name>
        <dbReference type="ChEBI" id="CHEBI:29105"/>
    </ligand>
</feature>
<proteinExistence type="evidence at transcript level"/>
<dbReference type="PANTHER" id="PTHR46105:SF28">
    <property type="entry name" value="ZINC FINGER PROTEIN 37-LIKE"/>
    <property type="match status" value="1"/>
</dbReference>
<feature type="domain" description="ZAD" evidence="12">
    <location>
        <begin position="11"/>
        <end position="91"/>
    </location>
</feature>
<dbReference type="PROSITE" id="PS50157">
    <property type="entry name" value="ZINC_FINGER_C2H2_2"/>
    <property type="match status" value="4"/>
</dbReference>
<dbReference type="AlphaFoldDB" id="U5EM65"/>
<evidence type="ECO:0000259" key="12">
    <source>
        <dbReference type="PROSITE" id="PS51915"/>
    </source>
</evidence>
<dbReference type="GO" id="GO:0000978">
    <property type="term" value="F:RNA polymerase II cis-regulatory region sequence-specific DNA binding"/>
    <property type="evidence" value="ECO:0007669"/>
    <property type="project" value="TreeGrafter"/>
</dbReference>
<feature type="domain" description="C2H2-type" evidence="11">
    <location>
        <begin position="247"/>
        <end position="274"/>
    </location>
</feature>
<feature type="domain" description="C2H2-type" evidence="11">
    <location>
        <begin position="331"/>
        <end position="358"/>
    </location>
</feature>
<feature type="binding site" evidence="10">
    <location>
        <position position="16"/>
    </location>
    <ligand>
        <name>Zn(2+)</name>
        <dbReference type="ChEBI" id="CHEBI:29105"/>
    </ligand>
</feature>
<dbReference type="SUPFAM" id="SSF57716">
    <property type="entry name" value="Glucocorticoid receptor-like (DNA-binding domain)"/>
    <property type="match status" value="1"/>
</dbReference>
<keyword evidence="3" id="KW-0677">Repeat</keyword>
<sequence length="405" mass="46943">MYQLSKENYLNCCRICLATEASTFIDIFTTTVNDSALYFYEAISHMIGRIMKIENNGNMPRHICINCAYRVSNATNLIDLANKSELILYRLKCEDDEDFQHQVNGNESGRPCESPVYEEQSENIATHSGNNANDTIEEQQEEQIQADIIEIPDIKYVPELDVKNPTSENQNTDELVTELSSEFIPLVVIPKTGSPQKFENSMESENHLLTRSHEVVFEDEQPQIVIKKLTPRTLKKYTGKKHVNKHYYCSECGKSFKQKSNLEDHFNFHSGIRKYKCTICPKSFVQQGNLRAHLRTHSKERPYKCNQCFKAFSQSSSLKIHLRMHENVKDFVCEVCNKIFYSSSDLSKHKWIHSEIKPYKCVACNPITHYNQKAHLVYHLKKYHSDMDATLFLADEVCVNIRKET</sequence>
<dbReference type="PROSITE" id="PS00028">
    <property type="entry name" value="ZINC_FINGER_C2H2_1"/>
    <property type="match status" value="4"/>
</dbReference>
<reference evidence="13" key="1">
    <citation type="journal article" date="2014" name="Insect Biochem. Mol. Biol.">
        <title>An insight into the sialome of the frog biting fly, Corethrella appendiculata.</title>
        <authorList>
            <person name="Ribeiro J.M.C."/>
            <person name="Chagas A.C."/>
            <person name="Pham V.M."/>
            <person name="Lounibos L.P."/>
            <person name="Calvo E."/>
        </authorList>
    </citation>
    <scope>NUCLEOTIDE SEQUENCE</scope>
    <source>
        <tissue evidence="13">Salivary glands</tissue>
    </source>
</reference>
<feature type="binding site" evidence="10">
    <location>
        <position position="64"/>
    </location>
    <ligand>
        <name>Zn(2+)</name>
        <dbReference type="ChEBI" id="CHEBI:29105"/>
    </ligand>
</feature>
<evidence type="ECO:0000256" key="7">
    <source>
        <dbReference type="ARBA" id="ARBA00023163"/>
    </source>
</evidence>
<comment type="subcellular location">
    <subcellularLocation>
        <location evidence="1">Nucleus</location>
    </subcellularLocation>
</comment>
<accession>U5EM65</accession>
<name>U5EM65_9DIPT</name>
<evidence type="ECO:0000256" key="4">
    <source>
        <dbReference type="ARBA" id="ARBA00022771"/>
    </source>
</evidence>
<dbReference type="PROSITE" id="PS51915">
    <property type="entry name" value="ZAD"/>
    <property type="match status" value="1"/>
</dbReference>
<dbReference type="Gene3D" id="3.30.160.60">
    <property type="entry name" value="Classic Zinc Finger"/>
    <property type="match status" value="4"/>
</dbReference>
<evidence type="ECO:0000256" key="9">
    <source>
        <dbReference type="PROSITE-ProRule" id="PRU00042"/>
    </source>
</evidence>
<keyword evidence="5 10" id="KW-0862">Zinc</keyword>
<dbReference type="FunFam" id="3.30.160.60:FF:000012">
    <property type="entry name" value="RB-associated KRAB zinc finger protein-like"/>
    <property type="match status" value="1"/>
</dbReference>
<keyword evidence="7" id="KW-0804">Transcription</keyword>
<keyword evidence="8" id="KW-0539">Nucleus</keyword>
<dbReference type="EMBL" id="GANO01004589">
    <property type="protein sequence ID" value="JAB55282.1"/>
    <property type="molecule type" value="mRNA"/>
</dbReference>
<evidence type="ECO:0000313" key="13">
    <source>
        <dbReference type="EMBL" id="JAB55282.1"/>
    </source>
</evidence>
<dbReference type="InterPro" id="IPR036236">
    <property type="entry name" value="Znf_C2H2_sf"/>
</dbReference>
<evidence type="ECO:0000259" key="11">
    <source>
        <dbReference type="PROSITE" id="PS50157"/>
    </source>
</evidence>
<dbReference type="Pfam" id="PF00096">
    <property type="entry name" value="zf-C2H2"/>
    <property type="match status" value="4"/>
</dbReference>
<feature type="binding site" evidence="10">
    <location>
        <position position="13"/>
    </location>
    <ligand>
        <name>Zn(2+)</name>
        <dbReference type="ChEBI" id="CHEBI:29105"/>
    </ligand>
</feature>
<feature type="domain" description="C2H2-type" evidence="11">
    <location>
        <begin position="303"/>
        <end position="330"/>
    </location>
</feature>
<evidence type="ECO:0000256" key="5">
    <source>
        <dbReference type="ARBA" id="ARBA00022833"/>
    </source>
</evidence>
<protein>
    <submittedName>
        <fullName evidence="13">Putative zinc ion binding protein</fullName>
    </submittedName>
</protein>
<keyword evidence="6" id="KW-0805">Transcription regulation</keyword>
<evidence type="ECO:0000256" key="6">
    <source>
        <dbReference type="ARBA" id="ARBA00023015"/>
    </source>
</evidence>
<evidence type="ECO:0000256" key="3">
    <source>
        <dbReference type="ARBA" id="ARBA00022737"/>
    </source>
</evidence>
<evidence type="ECO:0000256" key="1">
    <source>
        <dbReference type="ARBA" id="ARBA00004123"/>
    </source>
</evidence>
<keyword evidence="4 9" id="KW-0863">Zinc-finger</keyword>
<dbReference type="GO" id="GO:0045893">
    <property type="term" value="P:positive regulation of DNA-templated transcription"/>
    <property type="evidence" value="ECO:0007669"/>
    <property type="project" value="UniProtKB-ARBA"/>
</dbReference>
<dbReference type="GO" id="GO:0008270">
    <property type="term" value="F:zinc ion binding"/>
    <property type="evidence" value="ECO:0007669"/>
    <property type="project" value="UniProtKB-UniRule"/>
</dbReference>
<dbReference type="PANTHER" id="PTHR46105">
    <property type="entry name" value="AGAP004733-PA"/>
    <property type="match status" value="1"/>
</dbReference>
<dbReference type="Pfam" id="PF07776">
    <property type="entry name" value="zf-AD"/>
    <property type="match status" value="1"/>
</dbReference>
<evidence type="ECO:0000256" key="2">
    <source>
        <dbReference type="ARBA" id="ARBA00022723"/>
    </source>
</evidence>
<dbReference type="GO" id="GO:0000981">
    <property type="term" value="F:DNA-binding transcription factor activity, RNA polymerase II-specific"/>
    <property type="evidence" value="ECO:0007669"/>
    <property type="project" value="TreeGrafter"/>
</dbReference>
<feature type="domain" description="C2H2-type" evidence="11">
    <location>
        <begin position="275"/>
        <end position="302"/>
    </location>
</feature>
<dbReference type="FunFam" id="3.30.160.60:FF:000145">
    <property type="entry name" value="Zinc finger protein 574"/>
    <property type="match status" value="1"/>
</dbReference>
<dbReference type="SMART" id="SM00355">
    <property type="entry name" value="ZnF_C2H2"/>
    <property type="match status" value="5"/>
</dbReference>
<dbReference type="InterPro" id="IPR050457">
    <property type="entry name" value="ZnFinger_BTB_dom_contain"/>
</dbReference>
<evidence type="ECO:0000256" key="10">
    <source>
        <dbReference type="PROSITE-ProRule" id="PRU01263"/>
    </source>
</evidence>